<evidence type="ECO:0000313" key="2">
    <source>
        <dbReference type="Proteomes" id="UP001163321"/>
    </source>
</evidence>
<organism evidence="1 2">
    <name type="scientific">Peronosclerospora sorghi</name>
    <dbReference type="NCBI Taxonomy" id="230839"/>
    <lineage>
        <taxon>Eukaryota</taxon>
        <taxon>Sar</taxon>
        <taxon>Stramenopiles</taxon>
        <taxon>Oomycota</taxon>
        <taxon>Peronosporomycetes</taxon>
        <taxon>Peronosporales</taxon>
        <taxon>Peronosporaceae</taxon>
        <taxon>Peronosclerospora</taxon>
    </lineage>
</organism>
<keyword evidence="2" id="KW-1185">Reference proteome</keyword>
<gene>
    <name evidence="1" type="ORF">PsorP6_001351</name>
</gene>
<dbReference type="Proteomes" id="UP001163321">
    <property type="component" value="Chromosome 1"/>
</dbReference>
<reference evidence="1 2" key="1">
    <citation type="journal article" date="2022" name="bioRxiv">
        <title>The genome of the oomycete Peronosclerospora sorghi, a cosmopolitan pathogen of maize and sorghum, is inflated with dispersed pseudogenes.</title>
        <authorList>
            <person name="Fletcher K."/>
            <person name="Martin F."/>
            <person name="Isakeit T."/>
            <person name="Cavanaugh K."/>
            <person name="Magill C."/>
            <person name="Michelmore R."/>
        </authorList>
    </citation>
    <scope>NUCLEOTIDE SEQUENCE [LARGE SCALE GENOMIC DNA]</scope>
    <source>
        <strain evidence="1">P6</strain>
    </source>
</reference>
<proteinExistence type="predicted"/>
<dbReference type="EMBL" id="CM047580">
    <property type="protein sequence ID" value="KAI9921633.1"/>
    <property type="molecule type" value="Genomic_DNA"/>
</dbReference>
<comment type="caution">
    <text evidence="1">The sequence shown here is derived from an EMBL/GenBank/DDBJ whole genome shotgun (WGS) entry which is preliminary data.</text>
</comment>
<evidence type="ECO:0000313" key="1">
    <source>
        <dbReference type="EMBL" id="KAI9921633.1"/>
    </source>
</evidence>
<name>A0ACC0WUU8_9STRA</name>
<protein>
    <submittedName>
        <fullName evidence="1">Uncharacterized protein</fullName>
    </submittedName>
</protein>
<accession>A0ACC0WUU8</accession>
<sequence length="338" mass="37936">MIDNTYKTNRFQMPLLHAIGRTGIDTTFTVAFVFLSGESDAYFLWALQHIASKVNGIIEMFPRVIVTDADGGLRSAIEEAFPVRVCHLYCIWHINNKVLAKAAKKFVHESTWCHLLLGKVSFKALDIISEHWSLLEDSRKTGSEAKQCSNKMGVTMGLPCAHELQMFVPNEYVNLESIDAHWHLHHVGRKVLPPVSAVPLGDENFELTIENFDLRTESGHWSNRRGGETERPTRWCKDKPKSSVKRDPSAFEEKNPPKAKQTASKPNVKMETKPGELNVRTEIKPAPSGPALVPWHGIYSQIKNVTGDGHCGYYAVGRQIAALKNRMQVLGARKNSLL</sequence>